<feature type="transmembrane region" description="Helical" evidence="6">
    <location>
        <begin position="143"/>
        <end position="165"/>
    </location>
</feature>
<dbReference type="EMBL" id="WWCT01000016">
    <property type="protein sequence ID" value="MYN28563.1"/>
    <property type="molecule type" value="Genomic_DNA"/>
</dbReference>
<organism evidence="8 9">
    <name type="scientific">Duganella levis</name>
    <dbReference type="NCBI Taxonomy" id="2692169"/>
    <lineage>
        <taxon>Bacteria</taxon>
        <taxon>Pseudomonadati</taxon>
        <taxon>Pseudomonadota</taxon>
        <taxon>Betaproteobacteria</taxon>
        <taxon>Burkholderiales</taxon>
        <taxon>Oxalobacteraceae</taxon>
        <taxon>Telluria group</taxon>
        <taxon>Duganella</taxon>
    </lineage>
</organism>
<dbReference type="RefSeq" id="WP_161056373.1">
    <property type="nucleotide sequence ID" value="NZ_WWCT01000016.1"/>
</dbReference>
<dbReference type="InterPro" id="IPR011701">
    <property type="entry name" value="MFS"/>
</dbReference>
<keyword evidence="9" id="KW-1185">Reference proteome</keyword>
<dbReference type="InterPro" id="IPR050189">
    <property type="entry name" value="MFS_Efflux_Transporters"/>
</dbReference>
<dbReference type="Pfam" id="PF07690">
    <property type="entry name" value="MFS_1"/>
    <property type="match status" value="1"/>
</dbReference>
<evidence type="ECO:0000259" key="7">
    <source>
        <dbReference type="PROSITE" id="PS50850"/>
    </source>
</evidence>
<feature type="transmembrane region" description="Helical" evidence="6">
    <location>
        <begin position="15"/>
        <end position="39"/>
    </location>
</feature>
<evidence type="ECO:0000256" key="6">
    <source>
        <dbReference type="SAM" id="Phobius"/>
    </source>
</evidence>
<evidence type="ECO:0000256" key="1">
    <source>
        <dbReference type="ARBA" id="ARBA00004651"/>
    </source>
</evidence>
<evidence type="ECO:0000313" key="8">
    <source>
        <dbReference type="EMBL" id="MYN28563.1"/>
    </source>
</evidence>
<keyword evidence="4 6" id="KW-1133">Transmembrane helix</keyword>
<dbReference type="CDD" id="cd17324">
    <property type="entry name" value="MFS_NepI_like"/>
    <property type="match status" value="1"/>
</dbReference>
<dbReference type="Gene3D" id="1.20.1250.20">
    <property type="entry name" value="MFS general substrate transporter like domains"/>
    <property type="match status" value="1"/>
</dbReference>
<feature type="transmembrane region" description="Helical" evidence="6">
    <location>
        <begin position="215"/>
        <end position="237"/>
    </location>
</feature>
<feature type="domain" description="Major facilitator superfamily (MFS) profile" evidence="7">
    <location>
        <begin position="19"/>
        <end position="391"/>
    </location>
</feature>
<reference evidence="8 9" key="1">
    <citation type="submission" date="2019-12" db="EMBL/GenBank/DDBJ databases">
        <title>Novel species isolated from a subtropical stream in China.</title>
        <authorList>
            <person name="Lu H."/>
        </authorList>
    </citation>
    <scope>NUCLEOTIDE SEQUENCE [LARGE SCALE GENOMIC DNA]</scope>
    <source>
        <strain evidence="8 9">CY42W</strain>
    </source>
</reference>
<evidence type="ECO:0000256" key="5">
    <source>
        <dbReference type="ARBA" id="ARBA00023136"/>
    </source>
</evidence>
<comment type="subcellular location">
    <subcellularLocation>
        <location evidence="1">Cell membrane</location>
        <topology evidence="1">Multi-pass membrane protein</topology>
    </subcellularLocation>
</comment>
<evidence type="ECO:0000256" key="4">
    <source>
        <dbReference type="ARBA" id="ARBA00022989"/>
    </source>
</evidence>
<feature type="transmembrane region" description="Helical" evidence="6">
    <location>
        <begin position="114"/>
        <end position="131"/>
    </location>
</feature>
<evidence type="ECO:0000313" key="9">
    <source>
        <dbReference type="Proteomes" id="UP000642144"/>
    </source>
</evidence>
<feature type="transmembrane region" description="Helical" evidence="6">
    <location>
        <begin position="59"/>
        <end position="78"/>
    </location>
</feature>
<accession>A0ABW9W3L5</accession>
<feature type="transmembrane region" description="Helical" evidence="6">
    <location>
        <begin position="366"/>
        <end position="386"/>
    </location>
</feature>
<dbReference type="InterPro" id="IPR020846">
    <property type="entry name" value="MFS_dom"/>
</dbReference>
<gene>
    <name evidence="8" type="ORF">GTP69_19310</name>
</gene>
<evidence type="ECO:0000256" key="3">
    <source>
        <dbReference type="ARBA" id="ARBA00022692"/>
    </source>
</evidence>
<evidence type="ECO:0000256" key="2">
    <source>
        <dbReference type="ARBA" id="ARBA00022475"/>
    </source>
</evidence>
<dbReference type="Proteomes" id="UP000642144">
    <property type="component" value="Unassembled WGS sequence"/>
</dbReference>
<comment type="caution">
    <text evidence="8">The sequence shown here is derived from an EMBL/GenBank/DDBJ whole genome shotgun (WGS) entry which is preliminary data.</text>
</comment>
<feature type="transmembrane region" description="Helical" evidence="6">
    <location>
        <begin position="177"/>
        <end position="194"/>
    </location>
</feature>
<feature type="transmembrane region" description="Helical" evidence="6">
    <location>
        <begin position="338"/>
        <end position="360"/>
    </location>
</feature>
<feature type="transmembrane region" description="Helical" evidence="6">
    <location>
        <begin position="85"/>
        <end position="108"/>
    </location>
</feature>
<feature type="transmembrane region" description="Helical" evidence="6">
    <location>
        <begin position="304"/>
        <end position="326"/>
    </location>
</feature>
<dbReference type="InterPro" id="IPR036259">
    <property type="entry name" value="MFS_trans_sf"/>
</dbReference>
<feature type="transmembrane region" description="Helical" evidence="6">
    <location>
        <begin position="249"/>
        <end position="268"/>
    </location>
</feature>
<keyword evidence="5 6" id="KW-0472">Membrane</keyword>
<dbReference type="PANTHER" id="PTHR43124:SF3">
    <property type="entry name" value="CHLORAMPHENICOL EFFLUX PUMP RV0191"/>
    <property type="match status" value="1"/>
</dbReference>
<proteinExistence type="predicted"/>
<name>A0ABW9W3L5_9BURK</name>
<dbReference type="PANTHER" id="PTHR43124">
    <property type="entry name" value="PURINE EFFLUX PUMP PBUE"/>
    <property type="match status" value="1"/>
</dbReference>
<dbReference type="SUPFAM" id="SSF103473">
    <property type="entry name" value="MFS general substrate transporter"/>
    <property type="match status" value="1"/>
</dbReference>
<feature type="transmembrane region" description="Helical" evidence="6">
    <location>
        <begin position="280"/>
        <end position="298"/>
    </location>
</feature>
<protein>
    <submittedName>
        <fullName evidence="8">MFS transporter</fullName>
    </submittedName>
</protein>
<keyword evidence="2" id="KW-1003">Cell membrane</keyword>
<dbReference type="PROSITE" id="PS50850">
    <property type="entry name" value="MFS"/>
    <property type="match status" value="1"/>
</dbReference>
<keyword evidence="3 6" id="KW-0812">Transmembrane</keyword>
<sequence length="405" mass="42141">MDHTHSDHGHAQDKLPVAALLALAMTGFICIASETLPAGLLPLMADDMNITQAVAGQSVTAYAVGSVLAAIPLTIATAGWRRRNVLLLTIVGFLVFNLITAVSSIFWLTLIARFFAGASAGLAWSLLAGYARRMVAVHQQGQAMAIAMVGTPIALALGVPLGAWLGQAFGWRNAFDIMSGLTVLLIVWVLAKVPDYPGNASNERTSMHAVFTTPGVRPVLATVILWMLAHNILYTYIAPFVAQAGLTDRIDTVLLTFGLAALLGIWAIGRMVDRSLRGAVLSSLALFSLVSLLFIWAASEPAVIYIGTAIWGLTFGGAATLLQTALADSAGDGADVALSMNVVAWNSAIAGAGVLGGVLLDTWGASAFPWAVLGLSLAGLAVVWSARAHGFPAGRRAALTPAVGH</sequence>